<dbReference type="EMBL" id="OZ020109">
    <property type="protein sequence ID" value="CAK9261355.1"/>
    <property type="molecule type" value="Genomic_DNA"/>
</dbReference>
<feature type="domain" description="Alcohol dehydrogenase-like N-terminal" evidence="7">
    <location>
        <begin position="146"/>
        <end position="276"/>
    </location>
</feature>
<dbReference type="Pfam" id="PF00107">
    <property type="entry name" value="ADH_zinc_N"/>
    <property type="match status" value="1"/>
</dbReference>
<dbReference type="InterPro" id="IPR011032">
    <property type="entry name" value="GroES-like_sf"/>
</dbReference>
<dbReference type="SUPFAM" id="SSF50129">
    <property type="entry name" value="GroES-like"/>
    <property type="match status" value="2"/>
</dbReference>
<evidence type="ECO:0000313" key="9">
    <source>
        <dbReference type="Proteomes" id="UP001497444"/>
    </source>
</evidence>
<dbReference type="Proteomes" id="UP001497444">
    <property type="component" value="Chromosome 14"/>
</dbReference>
<evidence type="ECO:0000256" key="4">
    <source>
        <dbReference type="ARBA" id="ARBA00023002"/>
    </source>
</evidence>
<dbReference type="SUPFAM" id="SSF51735">
    <property type="entry name" value="NAD(P)-binding Rossmann-fold domains"/>
    <property type="match status" value="1"/>
</dbReference>
<feature type="domain" description="Alcohol dehydrogenase-like C-terminal" evidence="6">
    <location>
        <begin position="319"/>
        <end position="448"/>
    </location>
</feature>
<comment type="cofactor">
    <cofactor evidence="1 5">
        <name>Zn(2+)</name>
        <dbReference type="ChEBI" id="CHEBI:29105"/>
    </cofactor>
</comment>
<dbReference type="Gene3D" id="3.90.180.10">
    <property type="entry name" value="Medium-chain alcohol dehydrogenases, catalytic domain"/>
    <property type="match status" value="1"/>
</dbReference>
<keyword evidence="9" id="KW-1185">Reference proteome</keyword>
<organism evidence="8 9">
    <name type="scientific">Sphagnum jensenii</name>
    <dbReference type="NCBI Taxonomy" id="128206"/>
    <lineage>
        <taxon>Eukaryota</taxon>
        <taxon>Viridiplantae</taxon>
        <taxon>Streptophyta</taxon>
        <taxon>Embryophyta</taxon>
        <taxon>Bryophyta</taxon>
        <taxon>Sphagnophytina</taxon>
        <taxon>Sphagnopsida</taxon>
        <taxon>Sphagnales</taxon>
        <taxon>Sphagnaceae</taxon>
        <taxon>Sphagnum</taxon>
    </lineage>
</organism>
<evidence type="ECO:0000259" key="6">
    <source>
        <dbReference type="Pfam" id="PF00107"/>
    </source>
</evidence>
<gene>
    <name evidence="8" type="ORF">CSSPJE1EN1_LOCUS6833</name>
</gene>
<dbReference type="InterPro" id="IPR002328">
    <property type="entry name" value="ADH_Zn_CS"/>
</dbReference>
<accession>A0ABP0W727</accession>
<dbReference type="PANTHER" id="PTHR43880">
    <property type="entry name" value="ALCOHOL DEHYDROGENASE"/>
    <property type="match status" value="1"/>
</dbReference>
<dbReference type="Pfam" id="PF08240">
    <property type="entry name" value="ADH_N"/>
    <property type="match status" value="1"/>
</dbReference>
<evidence type="ECO:0000256" key="3">
    <source>
        <dbReference type="ARBA" id="ARBA00022833"/>
    </source>
</evidence>
<comment type="similarity">
    <text evidence="5">Belongs to the zinc-containing alcohol dehydrogenase family.</text>
</comment>
<sequence length="492" mass="52583">MQHAAAVTQGLDCKLLKFGVPDDVISTVPHSTRVPLSSRCSLLQRIKTKEFSKCSPGLIGESSKQQIHTWTATRQFPALGQLAASVSTARIFQMTINGISTSDEQHTATSDGTSTVGQVIKCKAAVAYAAKEPLSFEDVLVAPPHAGEVRVKIINSSICQSDLYYLLGKDKDPIFPRIVGHEAAGIVESVGEGVTSLQPGDHVIPAWVGDCGKCFHCKQGKSNCCDVLLHNFDSGVMISDKKTRFTTLDGKPIYHFFGISTFSQYSVMDEASCAKVNPKAPLDKICLLGCGVATGIGSAWKIAKVTPGSTVAVFGLGTIGLAVVEGCKAAGASRIIGIDIVPEKLELGKEFGLTDTINSKEISKPVQEVISEMTDGGVWYSFDCIGKSGVITSALESTQKAGGVSVILGLAADNDKVTFHPSTLLYGRTWTSGLFGGYKGKTDLPGLVEKYMDGTINLDHYITHKLPFSKINEGLELLKEAKSLRCVMHYDE</sequence>
<dbReference type="InterPro" id="IPR013149">
    <property type="entry name" value="ADH-like_C"/>
</dbReference>
<dbReference type="PANTHER" id="PTHR43880:SF56">
    <property type="entry name" value="ALCOHOL DEHYDROGENASE-LIKE 4"/>
    <property type="match status" value="1"/>
</dbReference>
<evidence type="ECO:0008006" key="10">
    <source>
        <dbReference type="Google" id="ProtNLM"/>
    </source>
</evidence>
<evidence type="ECO:0000256" key="1">
    <source>
        <dbReference type="ARBA" id="ARBA00001947"/>
    </source>
</evidence>
<keyword evidence="3 5" id="KW-0862">Zinc</keyword>
<dbReference type="PROSITE" id="PS00059">
    <property type="entry name" value="ADH_ZINC"/>
    <property type="match status" value="1"/>
</dbReference>
<evidence type="ECO:0000256" key="2">
    <source>
        <dbReference type="ARBA" id="ARBA00022723"/>
    </source>
</evidence>
<reference evidence="8" key="1">
    <citation type="submission" date="2024-02" db="EMBL/GenBank/DDBJ databases">
        <authorList>
            <consortium name="ELIXIR-Norway"/>
            <consortium name="Elixir Norway"/>
        </authorList>
    </citation>
    <scope>NUCLEOTIDE SEQUENCE</scope>
</reference>
<evidence type="ECO:0000313" key="8">
    <source>
        <dbReference type="EMBL" id="CAK9261355.1"/>
    </source>
</evidence>
<keyword evidence="4" id="KW-0560">Oxidoreductase</keyword>
<dbReference type="InterPro" id="IPR013154">
    <property type="entry name" value="ADH-like_N"/>
</dbReference>
<evidence type="ECO:0000256" key="5">
    <source>
        <dbReference type="RuleBase" id="RU361277"/>
    </source>
</evidence>
<name>A0ABP0W727_9BRYO</name>
<keyword evidence="2 5" id="KW-0479">Metal-binding</keyword>
<protein>
    <recommendedName>
        <fullName evidence="10">Alcohol dehydrogenase</fullName>
    </recommendedName>
</protein>
<proteinExistence type="inferred from homology"/>
<evidence type="ECO:0000259" key="7">
    <source>
        <dbReference type="Pfam" id="PF08240"/>
    </source>
</evidence>
<dbReference type="InterPro" id="IPR036291">
    <property type="entry name" value="NAD(P)-bd_dom_sf"/>
</dbReference>
<dbReference type="Gene3D" id="3.40.50.720">
    <property type="entry name" value="NAD(P)-binding Rossmann-like Domain"/>
    <property type="match status" value="1"/>
</dbReference>